<comment type="caution">
    <text evidence="2">The sequence shown here is derived from an EMBL/GenBank/DDBJ whole genome shotgun (WGS) entry which is preliminary data.</text>
</comment>
<reference evidence="2" key="1">
    <citation type="submission" date="2010-07" db="EMBL/GenBank/DDBJ databases">
        <authorList>
            <person name="Muzny D."/>
            <person name="Qin X."/>
            <person name="Deng J."/>
            <person name="Jiang H."/>
            <person name="Liu Y."/>
            <person name="Qu J."/>
            <person name="Song X.-Z."/>
            <person name="Zhang L."/>
            <person name="Thornton R."/>
            <person name="Coyle M."/>
            <person name="Francisco L."/>
            <person name="Jackson L."/>
            <person name="Javaid M."/>
            <person name="Korchina V."/>
            <person name="Kovar C."/>
            <person name="Mata R."/>
            <person name="Mathew T."/>
            <person name="Ngo R."/>
            <person name="Nguyen L."/>
            <person name="Nguyen N."/>
            <person name="Okwuonu G."/>
            <person name="Ongeri F."/>
            <person name="Pham C."/>
            <person name="Simmons D."/>
            <person name="Wilczek-Boney K."/>
            <person name="Hale W."/>
            <person name="Jakkamsetti A."/>
            <person name="Pham P."/>
            <person name="Ruth R."/>
            <person name="San Lucas F."/>
            <person name="Warren J."/>
            <person name="Zhang J."/>
            <person name="Zhao Z."/>
            <person name="Zhou C."/>
            <person name="Zhu D."/>
            <person name="Lee S."/>
            <person name="Bess C."/>
            <person name="Blankenburg K."/>
            <person name="Forbes L."/>
            <person name="Fu Q."/>
            <person name="Gubbala S."/>
            <person name="Hirani K."/>
            <person name="Jayaseelan J.C."/>
            <person name="Lara F."/>
            <person name="Munidasa M."/>
            <person name="Palculict T."/>
            <person name="Patil S."/>
            <person name="Pu L.-L."/>
            <person name="Saada N."/>
            <person name="Tang L."/>
            <person name="Weissenberger G."/>
            <person name="Zhu Y."/>
            <person name="Hemphill L."/>
            <person name="Shang Y."/>
            <person name="Youmans B."/>
            <person name="Ayvaz T."/>
            <person name="Ross M."/>
            <person name="Santibanez J."/>
            <person name="Aqrawi P."/>
            <person name="Gross S."/>
            <person name="Joshi V."/>
            <person name="Fowler G."/>
            <person name="Nazareth L."/>
            <person name="Reid J."/>
            <person name="Worley K."/>
            <person name="Petrosino J."/>
            <person name="Highlander S."/>
            <person name="Gibbs R."/>
        </authorList>
    </citation>
    <scope>NUCLEOTIDE SEQUENCE [LARGE SCALE GENOMIC DNA]</scope>
    <source>
        <strain evidence="2">DSM 16973</strain>
    </source>
</reference>
<dbReference type="OrthoDB" id="1079936at2"/>
<dbReference type="HOGENOM" id="CLU_131500_0_0_10"/>
<evidence type="ECO:0000313" key="3">
    <source>
        <dbReference type="Proteomes" id="UP000004394"/>
    </source>
</evidence>
<dbReference type="RefSeq" id="WP_006949076.1">
    <property type="nucleotide sequence ID" value="NZ_BAJI01000027.1"/>
</dbReference>
<keyword evidence="3" id="KW-1185">Reference proteome</keyword>
<protein>
    <submittedName>
        <fullName evidence="2">Uncharacterized protein</fullName>
    </submittedName>
</protein>
<dbReference type="AlphaFoldDB" id="E0NSE7"/>
<feature type="coiled-coil region" evidence="1">
    <location>
        <begin position="91"/>
        <end position="118"/>
    </location>
</feature>
<name>E0NSE7_9BACT</name>
<dbReference type="BioCyc" id="PMAR862515-HMP:GMOO-1115-MONOMER"/>
<organism evidence="2 3">
    <name type="scientific">Hoylesella marshii DSM 16973 = JCM 13450</name>
    <dbReference type="NCBI Taxonomy" id="862515"/>
    <lineage>
        <taxon>Bacteria</taxon>
        <taxon>Pseudomonadati</taxon>
        <taxon>Bacteroidota</taxon>
        <taxon>Bacteroidia</taxon>
        <taxon>Bacteroidales</taxon>
        <taxon>Prevotellaceae</taxon>
        <taxon>Hoylesella</taxon>
    </lineage>
</organism>
<dbReference type="STRING" id="862515.HMPREF0658_1098"/>
<gene>
    <name evidence="2" type="ORF">HMPREF0658_1098</name>
</gene>
<dbReference type="Proteomes" id="UP000004394">
    <property type="component" value="Unassembled WGS sequence"/>
</dbReference>
<dbReference type="EMBL" id="AEEI01000036">
    <property type="protein sequence ID" value="EFM01899.1"/>
    <property type="molecule type" value="Genomic_DNA"/>
</dbReference>
<evidence type="ECO:0000313" key="2">
    <source>
        <dbReference type="EMBL" id="EFM01899.1"/>
    </source>
</evidence>
<keyword evidence="1" id="KW-0175">Coiled coil</keyword>
<proteinExistence type="predicted"/>
<accession>E0NSE7</accession>
<evidence type="ECO:0000256" key="1">
    <source>
        <dbReference type="SAM" id="Coils"/>
    </source>
</evidence>
<sequence>MTTTITFQMKQLPILLFLALTLLYSSCRKSPDEQAAPLMQTIETHYTAKQYDQVLAGIDSLRKQFPLAIQTRKKALRLYQTTELILAQTDLAATDSALQQTEAAVRRLEQEVNRLRTVGMASPHILRLLTTTRICRDSLQTRFDIQCAKIKYIHKRQKEKL</sequence>